<name>A0A0S3PW87_9BRAD</name>
<organism evidence="1 2">
    <name type="scientific">Variibacter gotjawalensis</name>
    <dbReference type="NCBI Taxonomy" id="1333996"/>
    <lineage>
        <taxon>Bacteria</taxon>
        <taxon>Pseudomonadati</taxon>
        <taxon>Pseudomonadota</taxon>
        <taxon>Alphaproteobacteria</taxon>
        <taxon>Hyphomicrobiales</taxon>
        <taxon>Nitrobacteraceae</taxon>
        <taxon>Variibacter</taxon>
    </lineage>
</organism>
<dbReference type="SUPFAM" id="SSF53955">
    <property type="entry name" value="Lysozyme-like"/>
    <property type="match status" value="1"/>
</dbReference>
<evidence type="ECO:0008006" key="3">
    <source>
        <dbReference type="Google" id="ProtNLM"/>
    </source>
</evidence>
<proteinExistence type="predicted"/>
<keyword evidence="2" id="KW-1185">Reference proteome</keyword>
<dbReference type="InterPro" id="IPR023346">
    <property type="entry name" value="Lysozyme-like_dom_sf"/>
</dbReference>
<dbReference type="AlphaFoldDB" id="A0A0S3PW87"/>
<reference evidence="1 2" key="1">
    <citation type="submission" date="2015-08" db="EMBL/GenBank/DDBJ databases">
        <title>Investigation of the bacterial diversity of lava forest soil.</title>
        <authorList>
            <person name="Lee J.S."/>
        </authorList>
    </citation>
    <scope>NUCLEOTIDE SEQUENCE [LARGE SCALE GENOMIC DNA]</scope>
    <source>
        <strain evidence="1 2">GJW-30</strain>
    </source>
</reference>
<dbReference type="EMBL" id="AP014946">
    <property type="protein sequence ID" value="BAT60182.1"/>
    <property type="molecule type" value="Genomic_DNA"/>
</dbReference>
<dbReference type="KEGG" id="vgo:GJW-30_1_02718"/>
<accession>A0A0S3PW87</accession>
<evidence type="ECO:0000313" key="1">
    <source>
        <dbReference type="EMBL" id="BAT60182.1"/>
    </source>
</evidence>
<dbReference type="Proteomes" id="UP000236884">
    <property type="component" value="Chromosome"/>
</dbReference>
<evidence type="ECO:0000313" key="2">
    <source>
        <dbReference type="Proteomes" id="UP000236884"/>
    </source>
</evidence>
<sequence length="238" mass="26890">MGDEAAPQFAGAPHLTTQMNMARSHFDRIFLHGHFMASINRKFFFDQVRNDLYGGTLKAKQVEGLSALLDYWETKYPKKDDRWLAYVLGTAFHEVDKKMQPIKEYGSDAYFMKRYDKSGNNPQLAAALGNTEVGDGKKFPGRGFVQLTGRANYTDWKARLNVDLVGSPDLALQLDVATKIIFDGMVLGTFTGKKLADYFNTTADDWYNARRIVNRLDKATIIEGHAKRFYAAISYTTA</sequence>
<gene>
    <name evidence="1" type="ORF">GJW-30_1_02718</name>
</gene>
<protein>
    <recommendedName>
        <fullName evidence="3">Chitinase class I</fullName>
    </recommendedName>
</protein>
<dbReference type="Gene3D" id="1.10.530.10">
    <property type="match status" value="1"/>
</dbReference>